<gene>
    <name evidence="2" type="ORF">N8I77_013148</name>
</gene>
<feature type="region of interest" description="Disordered" evidence="1">
    <location>
        <begin position="29"/>
        <end position="85"/>
    </location>
</feature>
<keyword evidence="3" id="KW-1185">Reference proteome</keyword>
<sequence>MAQQPLQTVGTAKFDALNMAPQAVASMDTQASGALTKPPDLTTNHISGDSIDPSMMPSMMPPPTTNVPSPFPENRAQNDDAEPDCSNLEPNQNAKQLQRGGIQDEIEVKIPQEHAQQDAKVEEEAQIFDLVAEAGERRDESSSDDLSDVEMSDESESRMSLKSEEEIDRLDKYAFSFAGQAYNHRVPQNLTGGTTLFASKLLQSTTISQYFEGAREQDALYKSPNLIPHSLEMKAAPKTVECIWVGMLPYSQNSHKRTASASVEPQVLNDPTSPGTQSGVIDAAEVQVDGPAKARNKTKKRPTKVQLPIVDLEDEQLDVISFDPNALRVVAKKVDKPVKAWFLYALARQNSISKLCQGWKVAFEEVFFFKTFRDDTITGFMKRRQATDSRIKAVTFPANPRPSDARSVSFDRLSTQLSSTPAPPSSSLPTIPSSKRKGKGKASRVISGGNIGQAAGVKQADETEGSLNQKGGQFLGPVDKIDDCKDSILDNQLATKSGARGVETARLEPGPPELAGIFYEDGDDDAYPEHAVSPTSRPFMTFIDDMVRQLAVVGPTDMNPGEKRKRVAFEPSREQAANSRRKTGGILGSNDFVRGYEVRAESASFVAQQDTEYLVKKLTSLVDKLAAKQDTAGLRQCVTMVECIEKRCRPGPKSALGPYLSISSRNDQDPEFCCGKLREILDLFPNLEDVDIDNHVLAWMISGLRATGQSVDINLIEPCVICFSRLYKQKYGETSNHQVNMKKGVLVDMICQARDDAEKMVKRSPSNSNRKVWAPHLWIDPRQNLESIKID</sequence>
<evidence type="ECO:0000313" key="3">
    <source>
        <dbReference type="Proteomes" id="UP001265746"/>
    </source>
</evidence>
<proteinExistence type="predicted"/>
<feature type="compositionally biased region" description="Pro residues" evidence="1">
    <location>
        <begin position="59"/>
        <end position="71"/>
    </location>
</feature>
<organism evidence="2 3">
    <name type="scientific">Phomopsis amygdali</name>
    <name type="common">Fusicoccum amygdali</name>
    <dbReference type="NCBI Taxonomy" id="1214568"/>
    <lineage>
        <taxon>Eukaryota</taxon>
        <taxon>Fungi</taxon>
        <taxon>Dikarya</taxon>
        <taxon>Ascomycota</taxon>
        <taxon>Pezizomycotina</taxon>
        <taxon>Sordariomycetes</taxon>
        <taxon>Sordariomycetidae</taxon>
        <taxon>Diaporthales</taxon>
        <taxon>Diaporthaceae</taxon>
        <taxon>Diaporthe</taxon>
    </lineage>
</organism>
<protein>
    <submittedName>
        <fullName evidence="2">Uncharacterized protein</fullName>
    </submittedName>
</protein>
<dbReference type="AlphaFoldDB" id="A0AAD9VYR1"/>
<reference evidence="2" key="1">
    <citation type="submission" date="2023-06" db="EMBL/GenBank/DDBJ databases">
        <authorList>
            <person name="Noh H."/>
        </authorList>
    </citation>
    <scope>NUCLEOTIDE SEQUENCE</scope>
    <source>
        <strain evidence="2">DUCC20226</strain>
    </source>
</reference>
<evidence type="ECO:0000256" key="1">
    <source>
        <dbReference type="SAM" id="MobiDB-lite"/>
    </source>
</evidence>
<feature type="region of interest" description="Disordered" evidence="1">
    <location>
        <begin position="393"/>
        <end position="477"/>
    </location>
</feature>
<evidence type="ECO:0000313" key="2">
    <source>
        <dbReference type="EMBL" id="KAK2597288.1"/>
    </source>
</evidence>
<dbReference type="EMBL" id="JAUJFL010000010">
    <property type="protein sequence ID" value="KAK2597288.1"/>
    <property type="molecule type" value="Genomic_DNA"/>
</dbReference>
<feature type="region of interest" description="Disordered" evidence="1">
    <location>
        <begin position="132"/>
        <end position="163"/>
    </location>
</feature>
<name>A0AAD9VYR1_PHOAM</name>
<dbReference type="Proteomes" id="UP001265746">
    <property type="component" value="Unassembled WGS sequence"/>
</dbReference>
<comment type="caution">
    <text evidence="2">The sequence shown here is derived from an EMBL/GenBank/DDBJ whole genome shotgun (WGS) entry which is preliminary data.</text>
</comment>
<accession>A0AAD9VYR1</accession>
<feature type="compositionally biased region" description="Acidic residues" evidence="1">
    <location>
        <begin position="142"/>
        <end position="154"/>
    </location>
</feature>